<dbReference type="EMBL" id="DYZA01000089">
    <property type="protein sequence ID" value="HJD96944.1"/>
    <property type="molecule type" value="Genomic_DNA"/>
</dbReference>
<dbReference type="GO" id="GO:0030288">
    <property type="term" value="C:outer membrane-bounded periplasmic space"/>
    <property type="evidence" value="ECO:0007669"/>
    <property type="project" value="InterPro"/>
</dbReference>
<dbReference type="NCBIfam" id="NF037995">
    <property type="entry name" value="TRAP_S1"/>
    <property type="match status" value="1"/>
</dbReference>
<reference evidence="5" key="1">
    <citation type="journal article" date="2021" name="PeerJ">
        <title>Extensive microbial diversity within the chicken gut microbiome revealed by metagenomics and culture.</title>
        <authorList>
            <person name="Gilroy R."/>
            <person name="Ravi A."/>
            <person name="Getino M."/>
            <person name="Pursley I."/>
            <person name="Horton D.L."/>
            <person name="Alikhan N.F."/>
            <person name="Baker D."/>
            <person name="Gharbi K."/>
            <person name="Hall N."/>
            <person name="Watson M."/>
            <person name="Adriaenssens E.M."/>
            <person name="Foster-Nyarko E."/>
            <person name="Jarju S."/>
            <person name="Secka A."/>
            <person name="Antonio M."/>
            <person name="Oren A."/>
            <person name="Chaudhuri R.R."/>
            <person name="La Ragione R."/>
            <person name="Hildebrand F."/>
            <person name="Pallen M.J."/>
        </authorList>
    </citation>
    <scope>NUCLEOTIDE SEQUENCE</scope>
    <source>
        <strain evidence="5">ChiGjej2B2-19336</strain>
    </source>
</reference>
<gene>
    <name evidence="5" type="ORF">K8W16_04795</name>
</gene>
<dbReference type="PIRSF" id="PIRSF006470">
    <property type="entry name" value="DctB"/>
    <property type="match status" value="1"/>
</dbReference>
<dbReference type="PANTHER" id="PTHR33376">
    <property type="match status" value="1"/>
</dbReference>
<dbReference type="Gene3D" id="3.40.190.170">
    <property type="entry name" value="Bacterial extracellular solute-binding protein, family 7"/>
    <property type="match status" value="1"/>
</dbReference>
<organism evidence="5 6">
    <name type="scientific">Mailhella massiliensis</name>
    <dbReference type="NCBI Taxonomy" id="1903261"/>
    <lineage>
        <taxon>Bacteria</taxon>
        <taxon>Pseudomonadati</taxon>
        <taxon>Thermodesulfobacteriota</taxon>
        <taxon>Desulfovibrionia</taxon>
        <taxon>Desulfovibrionales</taxon>
        <taxon>Desulfovibrionaceae</taxon>
        <taxon>Mailhella</taxon>
    </lineage>
</organism>
<evidence type="ECO:0000313" key="6">
    <source>
        <dbReference type="Proteomes" id="UP000698963"/>
    </source>
</evidence>
<proteinExistence type="inferred from homology"/>
<feature type="chain" id="PRO_5037087987" evidence="4">
    <location>
        <begin position="20"/>
        <end position="336"/>
    </location>
</feature>
<keyword evidence="2" id="KW-0813">Transport</keyword>
<dbReference type="CDD" id="cd13603">
    <property type="entry name" value="PBP2_TRAP_Siap_TeaA_like"/>
    <property type="match status" value="1"/>
</dbReference>
<accession>A0A921AW49</accession>
<comment type="caution">
    <text evidence="5">The sequence shown here is derived from an EMBL/GenBank/DDBJ whole genome shotgun (WGS) entry which is preliminary data.</text>
</comment>
<evidence type="ECO:0000256" key="2">
    <source>
        <dbReference type="ARBA" id="ARBA00022448"/>
    </source>
</evidence>
<dbReference type="RefSeq" id="WP_304121593.1">
    <property type="nucleotide sequence ID" value="NZ_DYZA01000089.1"/>
</dbReference>
<dbReference type="InterPro" id="IPR004682">
    <property type="entry name" value="TRAP_DctP"/>
</dbReference>
<evidence type="ECO:0000256" key="4">
    <source>
        <dbReference type="SAM" id="SignalP"/>
    </source>
</evidence>
<protein>
    <submittedName>
        <fullName evidence="5">TRAP transporter substrate-binding protein</fullName>
    </submittedName>
</protein>
<dbReference type="InterPro" id="IPR038404">
    <property type="entry name" value="TRAP_DctP_sf"/>
</dbReference>
<keyword evidence="3 4" id="KW-0732">Signal</keyword>
<evidence type="ECO:0000256" key="3">
    <source>
        <dbReference type="ARBA" id="ARBA00022729"/>
    </source>
</evidence>
<evidence type="ECO:0000256" key="1">
    <source>
        <dbReference type="ARBA" id="ARBA00009023"/>
    </source>
</evidence>
<dbReference type="AlphaFoldDB" id="A0A921AW49"/>
<dbReference type="PANTHER" id="PTHR33376:SF7">
    <property type="entry name" value="C4-DICARBOXYLATE-BINDING PROTEIN DCTB"/>
    <property type="match status" value="1"/>
</dbReference>
<sequence length="336" mass="37076">MKRFVALSLIMGLMLGATAMVGTAQAAKTIKIAGMKAEGEPETIGMHKFGEYLEKLSNGKYKVKVYPNSSLGKEDKYIADTRRGTIEMCATGTQVAAFHPAMAMMETPMLYDSYEHAYKAINGGIFELLNEGFTEKSGLRTLNMFPLGFRHFYTKNPVKSIDDIKGLKLRVPNITLYTTFAKECGINGQAMPFAEVMSSVDQGVIDGGDSPLSDITSTKVYEKCPQITLTGHILVIHSLFINEKLYQSLPDQDKAWFNEAARLAAEDVWKLVQDMDKAAVKEIEDHGGTVSEPTQAMKDHMAAAAKRTWTMFTDSSNDKTYVPNAQAVFDKAASFK</sequence>
<evidence type="ECO:0000313" key="5">
    <source>
        <dbReference type="EMBL" id="HJD96944.1"/>
    </source>
</evidence>
<comment type="similarity">
    <text evidence="1">Belongs to the bacterial solute-binding protein 7 family.</text>
</comment>
<feature type="signal peptide" evidence="4">
    <location>
        <begin position="1"/>
        <end position="19"/>
    </location>
</feature>
<name>A0A921AW49_9BACT</name>
<dbReference type="InterPro" id="IPR018389">
    <property type="entry name" value="DctP_fam"/>
</dbReference>
<reference evidence="5" key="2">
    <citation type="submission" date="2021-09" db="EMBL/GenBank/DDBJ databases">
        <authorList>
            <person name="Gilroy R."/>
        </authorList>
    </citation>
    <scope>NUCLEOTIDE SEQUENCE</scope>
    <source>
        <strain evidence="5">ChiGjej2B2-19336</strain>
    </source>
</reference>
<dbReference type="Proteomes" id="UP000698963">
    <property type="component" value="Unassembled WGS sequence"/>
</dbReference>
<dbReference type="Pfam" id="PF03480">
    <property type="entry name" value="DctP"/>
    <property type="match status" value="1"/>
</dbReference>
<dbReference type="GO" id="GO:0055085">
    <property type="term" value="P:transmembrane transport"/>
    <property type="evidence" value="ECO:0007669"/>
    <property type="project" value="InterPro"/>
</dbReference>